<organism evidence="5">
    <name type="scientific">Neisseria leonii</name>
    <dbReference type="NCBI Taxonomy" id="2995413"/>
    <lineage>
        <taxon>Bacteria</taxon>
        <taxon>Pseudomonadati</taxon>
        <taxon>Pseudomonadota</taxon>
        <taxon>Betaproteobacteria</taxon>
        <taxon>Neisseriales</taxon>
        <taxon>Neisseriaceae</taxon>
        <taxon>Neisseria</taxon>
    </lineage>
</organism>
<dbReference type="Proteomes" id="UP001149607">
    <property type="component" value="Chromosome"/>
</dbReference>
<dbReference type="InterPro" id="IPR002654">
    <property type="entry name" value="Glyco_trans_25"/>
</dbReference>
<reference evidence="6" key="2">
    <citation type="submission" date="2024-02" db="EMBL/GenBank/DDBJ databases">
        <title>Neisseria leonii sp. nov.</title>
        <authorList>
            <person name="Boutroux M."/>
            <person name="Favre-Rochex S."/>
            <person name="Gorgette O."/>
            <person name="Touak G."/>
            <person name="Muhle E."/>
            <person name="Chesneau O."/>
            <person name="Clermont D."/>
            <person name="Rahi P."/>
        </authorList>
    </citation>
    <scope>NUCLEOTIDE SEQUENCE</scope>
    <source>
        <strain evidence="6">51.81</strain>
    </source>
</reference>
<evidence type="ECO:0000259" key="4">
    <source>
        <dbReference type="Pfam" id="PF01755"/>
    </source>
</evidence>
<reference evidence="5" key="1">
    <citation type="submission" date="2022-10" db="EMBL/GenBank/DDBJ databases">
        <authorList>
            <person name="Boutroux M."/>
        </authorList>
    </citation>
    <scope>NUCLEOTIDE SEQUENCE</scope>
    <source>
        <strain evidence="5">51.81</strain>
    </source>
</reference>
<dbReference type="CDD" id="cd06532">
    <property type="entry name" value="Glyco_transf_25"/>
    <property type="match status" value="1"/>
</dbReference>
<evidence type="ECO:0000256" key="2">
    <source>
        <dbReference type="ARBA" id="ARBA00005222"/>
    </source>
</evidence>
<dbReference type="RefSeq" id="WP_274585563.1">
    <property type="nucleotide sequence ID" value="NZ_CP145811.1"/>
</dbReference>
<dbReference type="Pfam" id="PF01755">
    <property type="entry name" value="Glyco_transf_25"/>
    <property type="match status" value="1"/>
</dbReference>
<feature type="domain" description="Glycosyl transferase family 25" evidence="4">
    <location>
        <begin position="5"/>
        <end position="200"/>
    </location>
</feature>
<proteinExistence type="predicted"/>
<evidence type="ECO:0000313" key="6">
    <source>
        <dbReference type="EMBL" id="WWY03883.1"/>
    </source>
</evidence>
<protein>
    <submittedName>
        <fullName evidence="5">Glycosyltransferase family 25 protein</fullName>
    </submittedName>
</protein>
<evidence type="ECO:0000256" key="3">
    <source>
        <dbReference type="ARBA" id="ARBA00022985"/>
    </source>
</evidence>
<dbReference type="EMBL" id="CP146598">
    <property type="protein sequence ID" value="WWY03883.1"/>
    <property type="molecule type" value="Genomic_DNA"/>
</dbReference>
<evidence type="ECO:0000256" key="1">
    <source>
        <dbReference type="ARBA" id="ARBA00005068"/>
    </source>
</evidence>
<dbReference type="EMBL" id="JAPQFL010000006">
    <property type="protein sequence ID" value="MDD9328492.1"/>
    <property type="molecule type" value="Genomic_DNA"/>
</dbReference>
<sequence>MTVQIPTYVVSLAGETVRRAHIAEECSKFGIRPVFVDACDMRGIGQEDLQSRSCLPEHKQGKKKRWLKPGELGCALSHLQVYRRMLEQQEEYALILEDDAMFIRDPRPLLDTGRLKALRERVPFDVLIVGYVKTLPQYLPYYYRRIPLKRLATFDLNGETACFGTPWAQYGCGTVAYIATRSAAQKLLNVNTPPRVAADDWLYFEQHGKVRVIHSRPAFVLEALEKLRSTIRCESLGDCLPKWHSWAVRSVKGWVKYFILNYIKKQ</sequence>
<gene>
    <name evidence="5" type="ORF">ORY91_001919</name>
    <name evidence="6" type="ORF">V9W64_03885</name>
</gene>
<dbReference type="GO" id="GO:0009103">
    <property type="term" value="P:lipopolysaccharide biosynthetic process"/>
    <property type="evidence" value="ECO:0007669"/>
    <property type="project" value="UniProtKB-KW"/>
</dbReference>
<keyword evidence="3" id="KW-0448">Lipopolysaccharide biosynthesis</keyword>
<comment type="pathway">
    <text evidence="2">Glycan metabolism; lacto-N-neotetraose biosynthesis.</text>
</comment>
<comment type="pathway">
    <text evidence="1">Bacterial outer membrane biogenesis; lipooligosaccharide biosynthesis.</text>
</comment>
<name>A0A9X4E2N6_9NEIS</name>
<evidence type="ECO:0000313" key="7">
    <source>
        <dbReference type="Proteomes" id="UP001149607"/>
    </source>
</evidence>
<keyword evidence="7" id="KW-1185">Reference proteome</keyword>
<dbReference type="AlphaFoldDB" id="A0A9X4E2N6"/>
<evidence type="ECO:0000313" key="5">
    <source>
        <dbReference type="EMBL" id="MDD9328492.1"/>
    </source>
</evidence>
<accession>A0A9X4E2N6</accession>